<feature type="chain" id="PRO_5043741086" evidence="1">
    <location>
        <begin position="19"/>
        <end position="254"/>
    </location>
</feature>
<dbReference type="AlphaFoldDB" id="A0AAV2PAD5"/>
<gene>
    <name evidence="2" type="ORF">LPLAT_LOCUS14250</name>
</gene>
<name>A0AAV2PAD5_9HYME</name>
<keyword evidence="1" id="KW-0732">Signal</keyword>
<proteinExistence type="predicted"/>
<evidence type="ECO:0000256" key="1">
    <source>
        <dbReference type="SAM" id="SignalP"/>
    </source>
</evidence>
<protein>
    <submittedName>
        <fullName evidence="2">Uncharacterized protein</fullName>
    </submittedName>
</protein>
<dbReference type="EMBL" id="OZ034832">
    <property type="protein sequence ID" value="CAL1689302.1"/>
    <property type="molecule type" value="Genomic_DNA"/>
</dbReference>
<accession>A0AAV2PAD5</accession>
<dbReference type="Proteomes" id="UP001497644">
    <property type="component" value="Chromosome 9"/>
</dbReference>
<sequence>MTVSSKAVLLMLFKLAFTSNGCSFSKLGKIRTHQSGDEHAYTAAIHYNPLRDSNVTVDPYCDCSSSGFGVMRIPYNCTVSTCGKLHVDLSSACVRCSMCTVVAEEINETLLEIHNMMAPDEWLNDTEAVLLLRTICDHSFQHYSLREIDGQRFISDPLPGDKLVASSADGLWEKNLRDMCHEYLDEIQELRLYRNWRKWCEDDGHILNLENILCRNEISSLRDCRGIDNIHKRQGPTKIVSAHVKILAKYNNCN</sequence>
<keyword evidence="3" id="KW-1185">Reference proteome</keyword>
<organism evidence="2 3">
    <name type="scientific">Lasius platythorax</name>
    <dbReference type="NCBI Taxonomy" id="488582"/>
    <lineage>
        <taxon>Eukaryota</taxon>
        <taxon>Metazoa</taxon>
        <taxon>Ecdysozoa</taxon>
        <taxon>Arthropoda</taxon>
        <taxon>Hexapoda</taxon>
        <taxon>Insecta</taxon>
        <taxon>Pterygota</taxon>
        <taxon>Neoptera</taxon>
        <taxon>Endopterygota</taxon>
        <taxon>Hymenoptera</taxon>
        <taxon>Apocrita</taxon>
        <taxon>Aculeata</taxon>
        <taxon>Formicoidea</taxon>
        <taxon>Formicidae</taxon>
        <taxon>Formicinae</taxon>
        <taxon>Lasius</taxon>
        <taxon>Lasius</taxon>
    </lineage>
</organism>
<evidence type="ECO:0000313" key="2">
    <source>
        <dbReference type="EMBL" id="CAL1689302.1"/>
    </source>
</evidence>
<evidence type="ECO:0000313" key="3">
    <source>
        <dbReference type="Proteomes" id="UP001497644"/>
    </source>
</evidence>
<reference evidence="2" key="1">
    <citation type="submission" date="2024-04" db="EMBL/GenBank/DDBJ databases">
        <authorList>
            <consortium name="Molecular Ecology Group"/>
        </authorList>
    </citation>
    <scope>NUCLEOTIDE SEQUENCE</scope>
</reference>
<feature type="signal peptide" evidence="1">
    <location>
        <begin position="1"/>
        <end position="18"/>
    </location>
</feature>